<evidence type="ECO:0000313" key="2">
    <source>
        <dbReference type="EMBL" id="MCP9762777.1"/>
    </source>
</evidence>
<evidence type="ECO:0000256" key="1">
    <source>
        <dbReference type="SAM" id="Phobius"/>
    </source>
</evidence>
<dbReference type="AlphaFoldDB" id="A0AAE3H185"/>
<feature type="transmembrane region" description="Helical" evidence="1">
    <location>
        <begin position="7"/>
        <end position="26"/>
    </location>
</feature>
<feature type="transmembrane region" description="Helical" evidence="1">
    <location>
        <begin position="153"/>
        <end position="173"/>
    </location>
</feature>
<keyword evidence="1" id="KW-1133">Transmembrane helix</keyword>
<feature type="transmembrane region" description="Helical" evidence="1">
    <location>
        <begin position="119"/>
        <end position="137"/>
    </location>
</feature>
<keyword evidence="1" id="KW-0472">Membrane</keyword>
<accession>A0AAE3H185</accession>
<organism evidence="2 3">
    <name type="scientific">Lacihabitans soyangensis</name>
    <dbReference type="NCBI Taxonomy" id="869394"/>
    <lineage>
        <taxon>Bacteria</taxon>
        <taxon>Pseudomonadati</taxon>
        <taxon>Bacteroidota</taxon>
        <taxon>Cytophagia</taxon>
        <taxon>Cytophagales</taxon>
        <taxon>Leadbetterellaceae</taxon>
        <taxon>Lacihabitans</taxon>
    </lineage>
</organism>
<feature type="transmembrane region" description="Helical" evidence="1">
    <location>
        <begin position="88"/>
        <end position="107"/>
    </location>
</feature>
<dbReference type="Proteomes" id="UP001204144">
    <property type="component" value="Unassembled WGS sequence"/>
</dbReference>
<proteinExistence type="predicted"/>
<sequence length="217" mass="25908">MRYLLVYKNFMMFVEIVVFLFAFWHFKKITLHYLRAFIIFTGIILILDLVGRFPIPRQIINIIYIIVGLLEFCGLFFVFYLFDMSNKWFSIISSLTLLIFFVIEPLWGAKTIEINFKSMTNSVGCLFLLILTFIYFFKLTKSANFLKFYEEPMFWIASGCLVYYLGTFPYWGLYNVMLNQYFDILVIYTWITTTLAIGANILYFVSFRKAINLMKYE</sequence>
<comment type="caution">
    <text evidence="2">The sequence shown here is derived from an EMBL/GenBank/DDBJ whole genome shotgun (WGS) entry which is preliminary data.</text>
</comment>
<dbReference type="EMBL" id="RJUF01000015">
    <property type="protein sequence ID" value="MCP9762777.1"/>
    <property type="molecule type" value="Genomic_DNA"/>
</dbReference>
<name>A0AAE3H185_9BACT</name>
<keyword evidence="3" id="KW-1185">Reference proteome</keyword>
<protein>
    <submittedName>
        <fullName evidence="2">Uncharacterized protein</fullName>
    </submittedName>
</protein>
<feature type="transmembrane region" description="Helical" evidence="1">
    <location>
        <begin position="62"/>
        <end position="82"/>
    </location>
</feature>
<feature type="transmembrane region" description="Helical" evidence="1">
    <location>
        <begin position="32"/>
        <end position="50"/>
    </location>
</feature>
<feature type="transmembrane region" description="Helical" evidence="1">
    <location>
        <begin position="185"/>
        <end position="205"/>
    </location>
</feature>
<evidence type="ECO:0000313" key="3">
    <source>
        <dbReference type="Proteomes" id="UP001204144"/>
    </source>
</evidence>
<reference evidence="2 3" key="1">
    <citation type="submission" date="2018-11" db="EMBL/GenBank/DDBJ databases">
        <title>Novel bacteria species description.</title>
        <authorList>
            <person name="Han J.-H."/>
        </authorList>
    </citation>
    <scope>NUCLEOTIDE SEQUENCE [LARGE SCALE GENOMIC DNA]</scope>
    <source>
        <strain evidence="2 3">KCTC23259</strain>
    </source>
</reference>
<gene>
    <name evidence="2" type="ORF">EGI31_07395</name>
</gene>
<keyword evidence="1" id="KW-0812">Transmembrane</keyword>